<evidence type="ECO:0000313" key="2">
    <source>
        <dbReference type="Proteomes" id="UP001364617"/>
    </source>
</evidence>
<evidence type="ECO:0000313" key="1">
    <source>
        <dbReference type="EMBL" id="KAK7154890.1"/>
    </source>
</evidence>
<accession>A0AAN9CZ29</accession>
<organism evidence="1 2">
    <name type="scientific">Phoxinus phoxinus</name>
    <name type="common">Eurasian minnow</name>
    <dbReference type="NCBI Taxonomy" id="58324"/>
    <lineage>
        <taxon>Eukaryota</taxon>
        <taxon>Metazoa</taxon>
        <taxon>Chordata</taxon>
        <taxon>Craniata</taxon>
        <taxon>Vertebrata</taxon>
        <taxon>Euteleostomi</taxon>
        <taxon>Actinopterygii</taxon>
        <taxon>Neopterygii</taxon>
        <taxon>Teleostei</taxon>
        <taxon>Ostariophysi</taxon>
        <taxon>Cypriniformes</taxon>
        <taxon>Leuciscidae</taxon>
        <taxon>Phoxininae</taxon>
        <taxon>Phoxinus</taxon>
    </lineage>
</organism>
<name>A0AAN9CZ29_9TELE</name>
<reference evidence="1 2" key="1">
    <citation type="submission" date="2024-02" db="EMBL/GenBank/DDBJ databases">
        <title>Chromosome-level genome assembly of the Eurasian Minnow (Phoxinus phoxinus).</title>
        <authorList>
            <person name="Oriowo T.O."/>
            <person name="Martin S."/>
            <person name="Stange M."/>
            <person name="Chrysostomakis Y."/>
            <person name="Brown T."/>
            <person name="Winkler S."/>
            <person name="Kukowka S."/>
            <person name="Myers E.W."/>
            <person name="Bohne A."/>
        </authorList>
    </citation>
    <scope>NUCLEOTIDE SEQUENCE [LARGE SCALE GENOMIC DNA]</scope>
    <source>
        <strain evidence="1">ZFMK-TIS-60720</strain>
        <tissue evidence="1">Whole Organism</tissue>
    </source>
</reference>
<sequence>MTFINKKEGFTPEFEEGVSYVLQKYTLSNTFGQMYLFVGPGTLKFKTVPQVITEEAENAAKHALCPSSPVMSGQEEDIFSKGGYLSLQGKITELRGVRMTRTNVPILDMQLQCGGRGLDVSLWRDEALTDLYVGDEVLLTHLRPCRYNNGQGKLNSSAYTSVTIPEGQIQETEADIIGVSEVHDTCHFLSSESVVYIVPDTIYCGNPDDLLAKLPLKVVIKHINRRVLGIRSVTETETPLE</sequence>
<gene>
    <name evidence="1" type="ORF">R3I93_009744</name>
</gene>
<dbReference type="Proteomes" id="UP001364617">
    <property type="component" value="Unassembled WGS sequence"/>
</dbReference>
<dbReference type="EMBL" id="JAYKXH010000010">
    <property type="protein sequence ID" value="KAK7154890.1"/>
    <property type="molecule type" value="Genomic_DNA"/>
</dbReference>
<keyword evidence="2" id="KW-1185">Reference proteome</keyword>
<proteinExistence type="predicted"/>
<comment type="caution">
    <text evidence="1">The sequence shown here is derived from an EMBL/GenBank/DDBJ whole genome shotgun (WGS) entry which is preliminary data.</text>
</comment>
<dbReference type="AlphaFoldDB" id="A0AAN9CZ29"/>
<protein>
    <submittedName>
        <fullName evidence="1">Uncharacterized protein</fullName>
    </submittedName>
</protein>